<dbReference type="PANTHER" id="PTHR14614">
    <property type="entry name" value="HEPATOCELLULAR CARCINOMA-ASSOCIATED ANTIGEN"/>
    <property type="match status" value="1"/>
</dbReference>
<reference evidence="1" key="1">
    <citation type="journal article" date="2020" name="Stud. Mycol.">
        <title>101 Dothideomycetes genomes: a test case for predicting lifestyles and emergence of pathogens.</title>
        <authorList>
            <person name="Haridas S."/>
            <person name="Albert R."/>
            <person name="Binder M."/>
            <person name="Bloem J."/>
            <person name="Labutti K."/>
            <person name="Salamov A."/>
            <person name="Andreopoulos B."/>
            <person name="Baker S."/>
            <person name="Barry K."/>
            <person name="Bills G."/>
            <person name="Bluhm B."/>
            <person name="Cannon C."/>
            <person name="Castanera R."/>
            <person name="Culley D."/>
            <person name="Daum C."/>
            <person name="Ezra D."/>
            <person name="Gonzalez J."/>
            <person name="Henrissat B."/>
            <person name="Kuo A."/>
            <person name="Liang C."/>
            <person name="Lipzen A."/>
            <person name="Lutzoni F."/>
            <person name="Magnuson J."/>
            <person name="Mondo S."/>
            <person name="Nolan M."/>
            <person name="Ohm R."/>
            <person name="Pangilinan J."/>
            <person name="Park H.-J."/>
            <person name="Ramirez L."/>
            <person name="Alfaro M."/>
            <person name="Sun H."/>
            <person name="Tritt A."/>
            <person name="Yoshinaga Y."/>
            <person name="Zwiers L.-H."/>
            <person name="Turgeon B."/>
            <person name="Goodwin S."/>
            <person name="Spatafora J."/>
            <person name="Crous P."/>
            <person name="Grigoriev I."/>
        </authorList>
    </citation>
    <scope>NUCLEOTIDE SEQUENCE</scope>
    <source>
        <strain evidence="1">CBS 122368</strain>
    </source>
</reference>
<dbReference type="AlphaFoldDB" id="A0A6A6IYV1"/>
<sequence length="362" mass="39973">MRYIRFLKPPRIIHGKSTSKEQVNCLITITSDLGDSFLPCDVLLSTELLSANTGEVIVWKTVQWTAGIRALLVTLPLSKSCTRSPLRIRIGTEPKSGFDDYSTLAEGDGRGVVSAWSAPVNTSSGKKEAAKIVERRFCIGTNEIHIWEETGESIARHMWDAGITISCHMNDLLARVGRESSQLLPKPQRALKVLELGTGCGMVGISIAQVIEGAHVMLTDLSEAEEIVKRNIQTAKPAKDSTLEFRELDWEEDLPASCRSAHIGLVIAADCTYNPDSCPALVNTCHRIAKASPNVFVAIAMKIRHSSEEIFFDLMRDAGFHSTQSLAYPLPGDEKSGEETVHLYVYRYDRGRKESFNLTNPV</sequence>
<organism evidence="1 2">
    <name type="scientific">Trematosphaeria pertusa</name>
    <dbReference type="NCBI Taxonomy" id="390896"/>
    <lineage>
        <taxon>Eukaryota</taxon>
        <taxon>Fungi</taxon>
        <taxon>Dikarya</taxon>
        <taxon>Ascomycota</taxon>
        <taxon>Pezizomycotina</taxon>
        <taxon>Dothideomycetes</taxon>
        <taxon>Pleosporomycetidae</taxon>
        <taxon>Pleosporales</taxon>
        <taxon>Massarineae</taxon>
        <taxon>Trematosphaeriaceae</taxon>
        <taxon>Trematosphaeria</taxon>
    </lineage>
</organism>
<dbReference type="GeneID" id="54584162"/>
<dbReference type="GO" id="GO:0008757">
    <property type="term" value="F:S-adenosylmethionine-dependent methyltransferase activity"/>
    <property type="evidence" value="ECO:0007669"/>
    <property type="project" value="UniProtKB-ARBA"/>
</dbReference>
<keyword evidence="2" id="KW-1185">Reference proteome</keyword>
<name>A0A6A6IYV1_9PLEO</name>
<evidence type="ECO:0000313" key="2">
    <source>
        <dbReference type="Proteomes" id="UP000800094"/>
    </source>
</evidence>
<proteinExistence type="predicted"/>
<dbReference type="Pfam" id="PF10294">
    <property type="entry name" value="Methyltransf_16"/>
    <property type="match status" value="1"/>
</dbReference>
<dbReference type="InterPro" id="IPR029063">
    <property type="entry name" value="SAM-dependent_MTases_sf"/>
</dbReference>
<dbReference type="PANTHER" id="PTHR14614:SF132">
    <property type="entry name" value="PROTEIN-LYSINE METHYLTRANSFERASE C42C1.13"/>
    <property type="match status" value="1"/>
</dbReference>
<dbReference type="SUPFAM" id="SSF53335">
    <property type="entry name" value="S-adenosyl-L-methionine-dependent methyltransferases"/>
    <property type="match status" value="1"/>
</dbReference>
<dbReference type="Gene3D" id="3.40.50.150">
    <property type="entry name" value="Vaccinia Virus protein VP39"/>
    <property type="match status" value="1"/>
</dbReference>
<dbReference type="CDD" id="cd02440">
    <property type="entry name" value="AdoMet_MTases"/>
    <property type="match status" value="1"/>
</dbReference>
<gene>
    <name evidence="1" type="ORF">BU26DRAFT_528170</name>
</gene>
<dbReference type="GO" id="GO:0005829">
    <property type="term" value="C:cytosol"/>
    <property type="evidence" value="ECO:0007669"/>
    <property type="project" value="TreeGrafter"/>
</dbReference>
<dbReference type="Proteomes" id="UP000800094">
    <property type="component" value="Unassembled WGS sequence"/>
</dbReference>
<dbReference type="EMBL" id="ML987190">
    <property type="protein sequence ID" value="KAF2255478.1"/>
    <property type="molecule type" value="Genomic_DNA"/>
</dbReference>
<evidence type="ECO:0000313" key="1">
    <source>
        <dbReference type="EMBL" id="KAF2255478.1"/>
    </source>
</evidence>
<dbReference type="InterPro" id="IPR019410">
    <property type="entry name" value="Methyltransf_16"/>
</dbReference>
<accession>A0A6A6IYV1</accession>
<protein>
    <submittedName>
        <fullName evidence="1">Uncharacterized protein</fullName>
    </submittedName>
</protein>
<dbReference type="RefSeq" id="XP_033690482.1">
    <property type="nucleotide sequence ID" value="XM_033830832.1"/>
</dbReference>
<dbReference type="OrthoDB" id="413520at2759"/>